<dbReference type="EMBL" id="FN668672">
    <property type="protein sequence ID" value="CBK23952.2"/>
    <property type="molecule type" value="Genomic_DNA"/>
</dbReference>
<name>D8M7B3_BLAHO</name>
<reference evidence="1" key="1">
    <citation type="submission" date="2010-02" db="EMBL/GenBank/DDBJ databases">
        <title>Sequencing and annotation of the Blastocystis hominis genome.</title>
        <authorList>
            <person name="Wincker P."/>
        </authorList>
    </citation>
    <scope>NUCLEOTIDE SEQUENCE</scope>
    <source>
        <strain evidence="1">Singapore isolate B</strain>
    </source>
</reference>
<accession>D8M7B3</accession>
<dbReference type="AlphaFoldDB" id="D8M7B3"/>
<evidence type="ECO:0000313" key="2">
    <source>
        <dbReference type="Proteomes" id="UP000008312"/>
    </source>
</evidence>
<dbReference type="Proteomes" id="UP000008312">
    <property type="component" value="Unassembled WGS sequence"/>
</dbReference>
<dbReference type="InterPro" id="IPR032675">
    <property type="entry name" value="LRR_dom_sf"/>
</dbReference>
<dbReference type="SUPFAM" id="SSF52058">
    <property type="entry name" value="L domain-like"/>
    <property type="match status" value="1"/>
</dbReference>
<dbReference type="GeneID" id="24920822"/>
<proteinExistence type="predicted"/>
<organism evidence="1">
    <name type="scientific">Blastocystis hominis</name>
    <dbReference type="NCBI Taxonomy" id="12968"/>
    <lineage>
        <taxon>Eukaryota</taxon>
        <taxon>Sar</taxon>
        <taxon>Stramenopiles</taxon>
        <taxon>Bigyra</taxon>
        <taxon>Opalozoa</taxon>
        <taxon>Opalinata</taxon>
        <taxon>Blastocystidae</taxon>
        <taxon>Blastocystis</taxon>
    </lineage>
</organism>
<keyword evidence="2" id="KW-1185">Reference proteome</keyword>
<dbReference type="RefSeq" id="XP_012898000.1">
    <property type="nucleotide sequence ID" value="XM_013042546.1"/>
</dbReference>
<dbReference type="Gene3D" id="3.80.10.10">
    <property type="entry name" value="Ribonuclease Inhibitor"/>
    <property type="match status" value="1"/>
</dbReference>
<sequence>MKPNGWISLILSNRECVVLQFDNGVFMNQGFVLNEQKVLKVFGNHQIGAISYNEEQSIEVVEEGIVDLDHGSRFEGLVLTENKFGVPFGYGEMYDDDGFLVYKGIMINWKRFGYGSSYHNNGCIEYEGYWCDDNRFGIGKVYGRKGEFVKECMWCNGIESDIYEKYEGDGSKPMNIEMKHLKLSDNCVLVDWDVSWFSNLESIEIGDECFESVQTFQIDGLNRLKTIKIGSNSFTQKRYSNGSDESKSFHILNCGSLESIQIGQYSFSDYAGDFELKNLPQLQSIQIGIIRDESCNFYGSSFVVRGIELILNNRVMIRSSKSTIHYIR</sequence>
<protein>
    <submittedName>
        <fullName evidence="1">Uncharacterized protein</fullName>
    </submittedName>
</protein>
<dbReference type="SUPFAM" id="SSF82185">
    <property type="entry name" value="Histone H3 K4-specific methyltransferase SET7/9 N-terminal domain"/>
    <property type="match status" value="1"/>
</dbReference>
<gene>
    <name evidence="1" type="ORF">GSBLH_T00003756001</name>
</gene>
<evidence type="ECO:0000313" key="1">
    <source>
        <dbReference type="EMBL" id="CBK23952.2"/>
    </source>
</evidence>
<dbReference type="InParanoid" id="D8M7B3"/>